<accession>A0ABP9W0E6</accession>
<dbReference type="Gene3D" id="1.10.760.10">
    <property type="entry name" value="Cytochrome c-like domain"/>
    <property type="match status" value="1"/>
</dbReference>
<dbReference type="Pfam" id="PF07691">
    <property type="entry name" value="PA14"/>
    <property type="match status" value="1"/>
</dbReference>
<organism evidence="7 8">
    <name type="scientific">Novipirellula caenicola</name>
    <dbReference type="NCBI Taxonomy" id="1536901"/>
    <lineage>
        <taxon>Bacteria</taxon>
        <taxon>Pseudomonadati</taxon>
        <taxon>Planctomycetota</taxon>
        <taxon>Planctomycetia</taxon>
        <taxon>Pirellulales</taxon>
        <taxon>Pirellulaceae</taxon>
        <taxon>Novipirellula</taxon>
    </lineage>
</organism>
<dbReference type="Pfam" id="PF07624">
    <property type="entry name" value="PSD2"/>
    <property type="match status" value="1"/>
</dbReference>
<evidence type="ECO:0000259" key="5">
    <source>
        <dbReference type="PROSITE" id="PS51007"/>
    </source>
</evidence>
<evidence type="ECO:0008006" key="9">
    <source>
        <dbReference type="Google" id="ProtNLM"/>
    </source>
</evidence>
<evidence type="ECO:0000313" key="8">
    <source>
        <dbReference type="Proteomes" id="UP001416858"/>
    </source>
</evidence>
<dbReference type="InterPro" id="IPR009056">
    <property type="entry name" value="Cyt_c-like_dom"/>
</dbReference>
<dbReference type="InterPro" id="IPR037524">
    <property type="entry name" value="PA14/GLEYA"/>
</dbReference>
<feature type="domain" description="Cytochrome c" evidence="5">
    <location>
        <begin position="74"/>
        <end position="186"/>
    </location>
</feature>
<dbReference type="Gene3D" id="3.90.182.10">
    <property type="entry name" value="Toxin - Anthrax Protective Antigen,domain 1"/>
    <property type="match status" value="1"/>
</dbReference>
<evidence type="ECO:0000256" key="2">
    <source>
        <dbReference type="ARBA" id="ARBA00022723"/>
    </source>
</evidence>
<evidence type="ECO:0000313" key="7">
    <source>
        <dbReference type="EMBL" id="GAA5510854.1"/>
    </source>
</evidence>
<dbReference type="PROSITE" id="PS51007">
    <property type="entry name" value="CYTC"/>
    <property type="match status" value="1"/>
</dbReference>
<keyword evidence="2 4" id="KW-0479">Metal-binding</keyword>
<keyword evidence="8" id="KW-1185">Reference proteome</keyword>
<name>A0ABP9W0E6_9BACT</name>
<evidence type="ECO:0000256" key="4">
    <source>
        <dbReference type="PROSITE-ProRule" id="PRU00433"/>
    </source>
</evidence>
<feature type="domain" description="PA14" evidence="6">
    <location>
        <begin position="189"/>
        <end position="336"/>
    </location>
</feature>
<proteinExistence type="predicted"/>
<dbReference type="InterPro" id="IPR011658">
    <property type="entry name" value="PA14_dom"/>
</dbReference>
<dbReference type="SMART" id="SM00758">
    <property type="entry name" value="PA14"/>
    <property type="match status" value="1"/>
</dbReference>
<dbReference type="Proteomes" id="UP001416858">
    <property type="component" value="Unassembled WGS sequence"/>
</dbReference>
<dbReference type="PROSITE" id="PS51820">
    <property type="entry name" value="PA14"/>
    <property type="match status" value="1"/>
</dbReference>
<dbReference type="InterPro" id="IPR036909">
    <property type="entry name" value="Cyt_c-like_dom_sf"/>
</dbReference>
<evidence type="ECO:0000256" key="1">
    <source>
        <dbReference type="ARBA" id="ARBA00022617"/>
    </source>
</evidence>
<dbReference type="Pfam" id="PF13442">
    <property type="entry name" value="Cytochrome_CBB3"/>
    <property type="match status" value="1"/>
</dbReference>
<dbReference type="EMBL" id="BAABRO010000029">
    <property type="protein sequence ID" value="GAA5510854.1"/>
    <property type="molecule type" value="Genomic_DNA"/>
</dbReference>
<reference evidence="7 8" key="1">
    <citation type="submission" date="2024-02" db="EMBL/GenBank/DDBJ databases">
        <title>Rhodopirellula caenicola NBRC 110016.</title>
        <authorList>
            <person name="Ichikawa N."/>
            <person name="Katano-Makiyama Y."/>
            <person name="Hidaka K."/>
        </authorList>
    </citation>
    <scope>NUCLEOTIDE SEQUENCE [LARGE SCALE GENOMIC DNA]</scope>
    <source>
        <strain evidence="7 8">NBRC 110016</strain>
    </source>
</reference>
<comment type="caution">
    <text evidence="7">The sequence shown here is derived from an EMBL/GenBank/DDBJ whole genome shotgun (WGS) entry which is preliminary data.</text>
</comment>
<dbReference type="Pfam" id="PF07631">
    <property type="entry name" value="PSD4"/>
    <property type="match status" value="1"/>
</dbReference>
<dbReference type="SUPFAM" id="SSF46626">
    <property type="entry name" value="Cytochrome c"/>
    <property type="match status" value="1"/>
</dbReference>
<sequence length="829" mass="92717">MITPLTLQTDTAVDLACTTSDQSGVSHTRNQPHIPPSLPITVTASSTICRLVVAALWGVVGYCANASAAESADAVASHGARIYAAQCAGCHGSEGQGVESEYAAALTGDSSIGQLTEIISETMPEDDPELCQGEDAEAVAKYIFETFYSEAARLRNRPPETTLSRLTGDQLRQSLADVYARISGGSWQHEERGIRGTYFDTPNWKNEAKKIERTDAVLDFDFGHEGPGEGIDPAEYYIHWAGSLMADRSGEYEIVLRSTCSCKLYLGSPDRIFIDNHVQSAGRTEFRKRIHLTAGRGYPIKLDYTQRKRKTEQPPASVSLSWVPPGGVETVIPQRQLISASFPAAFSLQTKLPPDDRSYGYERGTEISRIWDDSTTQAAVEFSKLVAEELWPHYERKNRKKPNENRARLRSFLEEIVSTAFRGPLDDVTRKVYIDKQLDATDDDAEAIRRVMLLSLKSPRFLYPLLDSNRSPSQRAANRLALVLFDSLPADEWLLKQIQKNELEDSRAIEQAAWKMVNDYRTQAKTRDFLTHWFEVADSDDISKDEAKHPGFNEAVLSDLRASFHAMIDEIVWSETSDYRQLFQADWAYTTPRIAAVYGDAWKPKSAITDAADDQAKGHETNPLVPSAGVPDSHLGLLNHPLLMSKLAYYQTTSPIHRGVFLYRHLFGRVLRPPNAAFSPLNADLHPQLTTRQRVELQTNEVNCQVCHEKINGLGFTLENFDAIGRFRETENDRPIDASGSYEDRNGNKVTFKDARDLANYLAKSEDAHRAFVEAAFEYFVKQPIGAYGPDKLSELTERFRNSGFKVRDLIVWIAATAATEPVTSNQET</sequence>
<gene>
    <name evidence="7" type="ORF">Rcae01_06364</name>
</gene>
<evidence type="ECO:0000259" key="6">
    <source>
        <dbReference type="PROSITE" id="PS51820"/>
    </source>
</evidence>
<keyword evidence="1 4" id="KW-0349">Heme</keyword>
<keyword evidence="3 4" id="KW-0408">Iron</keyword>
<dbReference type="Pfam" id="PF07627">
    <property type="entry name" value="PSCyt3"/>
    <property type="match status" value="1"/>
</dbReference>
<dbReference type="InterPro" id="IPR013042">
    <property type="entry name" value="DUF1592"/>
</dbReference>
<protein>
    <recommendedName>
        <fullName evidence="9">PA14 domain protein</fullName>
    </recommendedName>
</protein>
<dbReference type="SUPFAM" id="SSF56988">
    <property type="entry name" value="Anthrax protective antigen"/>
    <property type="match status" value="1"/>
</dbReference>
<evidence type="ECO:0000256" key="3">
    <source>
        <dbReference type="ARBA" id="ARBA00023004"/>
    </source>
</evidence>
<dbReference type="InterPro" id="IPR013039">
    <property type="entry name" value="DUF1588"/>
</dbReference>
<dbReference type="InterPro" id="IPR011478">
    <property type="entry name" value="DUF1585"/>
</dbReference>